<reference evidence="1 2" key="1">
    <citation type="journal article" date="2012" name="PLoS Pathog.">
        <title>Diverse lifestyles and strategies of plant pathogenesis encoded in the genomes of eighteen Dothideomycetes fungi.</title>
        <authorList>
            <person name="Ohm R.A."/>
            <person name="Feau N."/>
            <person name="Henrissat B."/>
            <person name="Schoch C.L."/>
            <person name="Horwitz B.A."/>
            <person name="Barry K.W."/>
            <person name="Condon B.J."/>
            <person name="Copeland A.C."/>
            <person name="Dhillon B."/>
            <person name="Glaser F."/>
            <person name="Hesse C.N."/>
            <person name="Kosti I."/>
            <person name="LaButti K."/>
            <person name="Lindquist E.A."/>
            <person name="Lucas S."/>
            <person name="Salamov A.A."/>
            <person name="Bradshaw R.E."/>
            <person name="Ciuffetti L."/>
            <person name="Hamelin R.C."/>
            <person name="Kema G.H.J."/>
            <person name="Lawrence C."/>
            <person name="Scott J.A."/>
            <person name="Spatafora J.W."/>
            <person name="Turgeon B.G."/>
            <person name="de Wit P.J.G.M."/>
            <person name="Zhong S."/>
            <person name="Goodwin S.B."/>
            <person name="Grigoriev I.V."/>
        </authorList>
    </citation>
    <scope>NUCLEOTIDE SEQUENCE [LARGE SCALE GENOMIC DNA]</scope>
    <source>
        <strain evidence="1 2">UAMH 10762</strain>
    </source>
</reference>
<organism evidence="1 2">
    <name type="scientific">Baudoinia panamericana (strain UAMH 10762)</name>
    <name type="common">Angels' share fungus</name>
    <name type="synonym">Baudoinia compniacensis (strain UAMH 10762)</name>
    <dbReference type="NCBI Taxonomy" id="717646"/>
    <lineage>
        <taxon>Eukaryota</taxon>
        <taxon>Fungi</taxon>
        <taxon>Dikarya</taxon>
        <taxon>Ascomycota</taxon>
        <taxon>Pezizomycotina</taxon>
        <taxon>Dothideomycetes</taxon>
        <taxon>Dothideomycetidae</taxon>
        <taxon>Mycosphaerellales</taxon>
        <taxon>Teratosphaeriaceae</taxon>
        <taxon>Baudoinia</taxon>
    </lineage>
</organism>
<evidence type="ECO:0000313" key="1">
    <source>
        <dbReference type="EMBL" id="EMC94778.1"/>
    </source>
</evidence>
<dbReference type="RefSeq" id="XP_007678086.1">
    <property type="nucleotide sequence ID" value="XM_007679896.1"/>
</dbReference>
<dbReference type="KEGG" id="bcom:BAUCODRAFT_36039"/>
<proteinExistence type="predicted"/>
<gene>
    <name evidence="1" type="ORF">BAUCODRAFT_36039</name>
</gene>
<name>M2MTC2_BAUPA</name>
<dbReference type="GeneID" id="19112860"/>
<dbReference type="EMBL" id="KB445558">
    <property type="protein sequence ID" value="EMC94778.1"/>
    <property type="molecule type" value="Genomic_DNA"/>
</dbReference>
<keyword evidence="2" id="KW-1185">Reference proteome</keyword>
<protein>
    <submittedName>
        <fullName evidence="1">Uncharacterized protein</fullName>
    </submittedName>
</protein>
<dbReference type="Proteomes" id="UP000011761">
    <property type="component" value="Unassembled WGS sequence"/>
</dbReference>
<dbReference type="HOGENOM" id="CLU_2291176_0_0_1"/>
<dbReference type="AlphaFoldDB" id="M2MTC2"/>
<accession>M2MTC2</accession>
<evidence type="ECO:0000313" key="2">
    <source>
        <dbReference type="Proteomes" id="UP000011761"/>
    </source>
</evidence>
<sequence length="101" mass="11559">MVHRPKDIKLFDDLQAADAWRTVTGDSKQARSFQNVLFLSNKLMETRPPRASRDVETLSSTPLMRWDPERVPICRGAVTLFEAVAVTIRWRCYGCPTADLH</sequence>